<keyword evidence="1" id="KW-0472">Membrane</keyword>
<name>X1N5I3_9ZZZZ</name>
<protein>
    <submittedName>
        <fullName evidence="2">Uncharacterized protein</fullName>
    </submittedName>
</protein>
<gene>
    <name evidence="2" type="ORF">S06H3_40609</name>
</gene>
<keyword evidence="1" id="KW-1133">Transmembrane helix</keyword>
<evidence type="ECO:0000313" key="2">
    <source>
        <dbReference type="EMBL" id="GAI38863.1"/>
    </source>
</evidence>
<feature type="non-terminal residue" evidence="2">
    <location>
        <position position="52"/>
    </location>
</feature>
<comment type="caution">
    <text evidence="2">The sequence shown here is derived from an EMBL/GenBank/DDBJ whole genome shotgun (WGS) entry which is preliminary data.</text>
</comment>
<proteinExistence type="predicted"/>
<reference evidence="2" key="1">
    <citation type="journal article" date="2014" name="Front. Microbiol.">
        <title>High frequency of phylogenetically diverse reductive dehalogenase-homologous genes in deep subseafloor sedimentary metagenomes.</title>
        <authorList>
            <person name="Kawai M."/>
            <person name="Futagami T."/>
            <person name="Toyoda A."/>
            <person name="Takaki Y."/>
            <person name="Nishi S."/>
            <person name="Hori S."/>
            <person name="Arai W."/>
            <person name="Tsubouchi T."/>
            <person name="Morono Y."/>
            <person name="Uchiyama I."/>
            <person name="Ito T."/>
            <person name="Fujiyama A."/>
            <person name="Inagaki F."/>
            <person name="Takami H."/>
        </authorList>
    </citation>
    <scope>NUCLEOTIDE SEQUENCE</scope>
    <source>
        <strain evidence="2">Expedition CK06-06</strain>
    </source>
</reference>
<dbReference type="EMBL" id="BARV01024940">
    <property type="protein sequence ID" value="GAI38863.1"/>
    <property type="molecule type" value="Genomic_DNA"/>
</dbReference>
<dbReference type="AlphaFoldDB" id="X1N5I3"/>
<sequence length="52" mass="5973">MIAINNSKTEENSKIDIKKLKKSAIGNFSFLFILLGLLFFLSAGTIFYWEAW</sequence>
<accession>X1N5I3</accession>
<organism evidence="2">
    <name type="scientific">marine sediment metagenome</name>
    <dbReference type="NCBI Taxonomy" id="412755"/>
    <lineage>
        <taxon>unclassified sequences</taxon>
        <taxon>metagenomes</taxon>
        <taxon>ecological metagenomes</taxon>
    </lineage>
</organism>
<keyword evidence="1" id="KW-0812">Transmembrane</keyword>
<feature type="transmembrane region" description="Helical" evidence="1">
    <location>
        <begin position="28"/>
        <end position="49"/>
    </location>
</feature>
<evidence type="ECO:0000256" key="1">
    <source>
        <dbReference type="SAM" id="Phobius"/>
    </source>
</evidence>